<proteinExistence type="predicted"/>
<keyword evidence="1" id="KW-1133">Transmembrane helix</keyword>
<feature type="transmembrane region" description="Helical" evidence="1">
    <location>
        <begin position="21"/>
        <end position="41"/>
    </location>
</feature>
<keyword evidence="1" id="KW-0812">Transmembrane</keyword>
<organism evidence="2">
    <name type="scientific">hydrothermal vent metagenome</name>
    <dbReference type="NCBI Taxonomy" id="652676"/>
    <lineage>
        <taxon>unclassified sequences</taxon>
        <taxon>metagenomes</taxon>
        <taxon>ecological metagenomes</taxon>
    </lineage>
</organism>
<sequence length="46" mass="4999">MSSIQSVNLNSSDTIYKKTRCCAGFLLPVLFACLTINQNGLTGFVE</sequence>
<reference evidence="2" key="1">
    <citation type="submission" date="2016-10" db="EMBL/GenBank/DDBJ databases">
        <authorList>
            <person name="de Groot N.N."/>
        </authorList>
    </citation>
    <scope>NUCLEOTIDE SEQUENCE</scope>
</reference>
<gene>
    <name evidence="2" type="ORF">MNB_SUP05-SYMBIONT-4-1283</name>
    <name evidence="3" type="ORF">MNB_SUP05-SYMBIONT-5-1405</name>
</gene>
<evidence type="ECO:0000313" key="3">
    <source>
        <dbReference type="EMBL" id="SFV89244.1"/>
    </source>
</evidence>
<accession>A0A1W1DWP7</accession>
<dbReference type="EMBL" id="FPHZ01000215">
    <property type="protein sequence ID" value="SFV89244.1"/>
    <property type="molecule type" value="Genomic_DNA"/>
</dbReference>
<protein>
    <submittedName>
        <fullName evidence="2">Uncharacterized protein</fullName>
    </submittedName>
</protein>
<keyword evidence="1" id="KW-0472">Membrane</keyword>
<evidence type="ECO:0000313" key="2">
    <source>
        <dbReference type="EMBL" id="SFV86155.1"/>
    </source>
</evidence>
<dbReference type="AlphaFoldDB" id="A0A1W1DWP7"/>
<name>A0A1W1DWP7_9ZZZZ</name>
<evidence type="ECO:0000256" key="1">
    <source>
        <dbReference type="SAM" id="Phobius"/>
    </source>
</evidence>
<dbReference type="EMBL" id="FPHY01000060">
    <property type="protein sequence ID" value="SFV86155.1"/>
    <property type="molecule type" value="Genomic_DNA"/>
</dbReference>